<evidence type="ECO:0000256" key="4">
    <source>
        <dbReference type="ARBA" id="ARBA00022679"/>
    </source>
</evidence>
<dbReference type="Pfam" id="PF07730">
    <property type="entry name" value="HisKA_3"/>
    <property type="match status" value="1"/>
</dbReference>
<evidence type="ECO:0000313" key="10">
    <source>
        <dbReference type="EMBL" id="SEK49660.1"/>
    </source>
</evidence>
<evidence type="ECO:0000259" key="9">
    <source>
        <dbReference type="SMART" id="SM00387"/>
    </source>
</evidence>
<dbReference type="PANTHER" id="PTHR24421">
    <property type="entry name" value="NITRATE/NITRITE SENSOR PROTEIN NARX-RELATED"/>
    <property type="match status" value="1"/>
</dbReference>
<evidence type="ECO:0000256" key="5">
    <source>
        <dbReference type="ARBA" id="ARBA00022741"/>
    </source>
</evidence>
<dbReference type="STRING" id="416943.SAMN05445871_0031"/>
<sequence length="301" mass="31934">MDSSIVVTINARARGRHGHRRRGERALPAGGLAAGAAVPTIGDPQALAFAREIDRLQRQVAALSARPVDADEAARQRLARELHDCVGAELAATRFALANVRTWLPADAPPQCEDALALVQRSLDAACNATREVLADLYAPRLDAGLVRTLSGWIRDFGARTGLRTSFVCAADGRLARLPDDAALAVFRVAQEALANVARHARATGADVRLDCTPQALTLTVADDGVGMPRGARRRAGHYGVAGMRERCRAFGGALRIVSARADDPHADARHGTTVRARFAWDALAGAAATRPLDDTRGQPS</sequence>
<dbReference type="GO" id="GO:0046983">
    <property type="term" value="F:protein dimerization activity"/>
    <property type="evidence" value="ECO:0007669"/>
    <property type="project" value="InterPro"/>
</dbReference>
<dbReference type="PANTHER" id="PTHR24421:SF10">
    <property type="entry name" value="NITRATE_NITRITE SENSOR PROTEIN NARQ"/>
    <property type="match status" value="1"/>
</dbReference>
<dbReference type="InterPro" id="IPR036890">
    <property type="entry name" value="HATPase_C_sf"/>
</dbReference>
<dbReference type="SUPFAM" id="SSF55874">
    <property type="entry name" value="ATPase domain of HSP90 chaperone/DNA topoisomerase II/histidine kinase"/>
    <property type="match status" value="1"/>
</dbReference>
<name>A0A1H7HL20_9BURK</name>
<dbReference type="AlphaFoldDB" id="A0A1H7HL20"/>
<dbReference type="GO" id="GO:0000155">
    <property type="term" value="F:phosphorelay sensor kinase activity"/>
    <property type="evidence" value="ECO:0007669"/>
    <property type="project" value="InterPro"/>
</dbReference>
<evidence type="ECO:0000256" key="8">
    <source>
        <dbReference type="ARBA" id="ARBA00023012"/>
    </source>
</evidence>
<protein>
    <recommendedName>
        <fullName evidence="2">histidine kinase</fullName>
        <ecNumber evidence="2">2.7.13.3</ecNumber>
    </recommendedName>
</protein>
<keyword evidence="7" id="KW-0067">ATP-binding</keyword>
<feature type="domain" description="Histidine kinase/HSP90-like ATPase" evidence="9">
    <location>
        <begin position="181"/>
        <end position="283"/>
    </location>
</feature>
<comment type="catalytic activity">
    <reaction evidence="1">
        <text>ATP + protein L-histidine = ADP + protein N-phospho-L-histidine.</text>
        <dbReference type="EC" id="2.7.13.3"/>
    </reaction>
</comment>
<evidence type="ECO:0000256" key="3">
    <source>
        <dbReference type="ARBA" id="ARBA00022553"/>
    </source>
</evidence>
<evidence type="ECO:0000256" key="1">
    <source>
        <dbReference type="ARBA" id="ARBA00000085"/>
    </source>
</evidence>
<evidence type="ECO:0000256" key="6">
    <source>
        <dbReference type="ARBA" id="ARBA00022777"/>
    </source>
</evidence>
<dbReference type="RefSeq" id="WP_090541057.1">
    <property type="nucleotide sequence ID" value="NZ_FNSR01000001.1"/>
</dbReference>
<evidence type="ECO:0000313" key="11">
    <source>
        <dbReference type="Proteomes" id="UP000199120"/>
    </source>
</evidence>
<keyword evidence="8" id="KW-0902">Two-component regulatory system</keyword>
<reference evidence="11" key="1">
    <citation type="submission" date="2016-10" db="EMBL/GenBank/DDBJ databases">
        <authorList>
            <person name="Varghese N."/>
            <person name="Submissions S."/>
        </authorList>
    </citation>
    <scope>NUCLEOTIDE SEQUENCE [LARGE SCALE GENOMIC DNA]</scope>
    <source>
        <strain evidence="11">LMG 26416</strain>
    </source>
</reference>
<dbReference type="EC" id="2.7.13.3" evidence="2"/>
<dbReference type="Proteomes" id="UP000199120">
    <property type="component" value="Unassembled WGS sequence"/>
</dbReference>
<evidence type="ECO:0000256" key="2">
    <source>
        <dbReference type="ARBA" id="ARBA00012438"/>
    </source>
</evidence>
<dbReference type="Gene3D" id="3.30.565.10">
    <property type="entry name" value="Histidine kinase-like ATPase, C-terminal domain"/>
    <property type="match status" value="1"/>
</dbReference>
<keyword evidence="6 10" id="KW-0418">Kinase</keyword>
<dbReference type="InterPro" id="IPR011712">
    <property type="entry name" value="Sig_transdc_His_kin_sub3_dim/P"/>
</dbReference>
<dbReference type="EMBL" id="FOAJ01000002">
    <property type="protein sequence ID" value="SEK49660.1"/>
    <property type="molecule type" value="Genomic_DNA"/>
</dbReference>
<keyword evidence="4" id="KW-0808">Transferase</keyword>
<keyword evidence="3" id="KW-0597">Phosphoprotein</keyword>
<keyword evidence="11" id="KW-1185">Reference proteome</keyword>
<dbReference type="InterPro" id="IPR003594">
    <property type="entry name" value="HATPase_dom"/>
</dbReference>
<accession>A0A1H7HL20</accession>
<dbReference type="InterPro" id="IPR050482">
    <property type="entry name" value="Sensor_HK_TwoCompSys"/>
</dbReference>
<dbReference type="GO" id="GO:0005524">
    <property type="term" value="F:ATP binding"/>
    <property type="evidence" value="ECO:0007669"/>
    <property type="project" value="UniProtKB-KW"/>
</dbReference>
<dbReference type="CDD" id="cd16917">
    <property type="entry name" value="HATPase_UhpB-NarQ-NarX-like"/>
    <property type="match status" value="1"/>
</dbReference>
<evidence type="ECO:0000256" key="7">
    <source>
        <dbReference type="ARBA" id="ARBA00022840"/>
    </source>
</evidence>
<dbReference type="Gene3D" id="1.20.5.1930">
    <property type="match status" value="1"/>
</dbReference>
<dbReference type="Pfam" id="PF02518">
    <property type="entry name" value="HATPase_c"/>
    <property type="match status" value="1"/>
</dbReference>
<dbReference type="GO" id="GO:0016020">
    <property type="term" value="C:membrane"/>
    <property type="evidence" value="ECO:0007669"/>
    <property type="project" value="InterPro"/>
</dbReference>
<gene>
    <name evidence="10" type="ORF">SAMN05192542_102278</name>
</gene>
<proteinExistence type="predicted"/>
<dbReference type="OrthoDB" id="9782588at2"/>
<dbReference type="SMART" id="SM00387">
    <property type="entry name" value="HATPase_c"/>
    <property type="match status" value="1"/>
</dbReference>
<keyword evidence="5" id="KW-0547">Nucleotide-binding</keyword>
<organism evidence="10 11">
    <name type="scientific">Paraburkholderia caballeronis</name>
    <dbReference type="NCBI Taxonomy" id="416943"/>
    <lineage>
        <taxon>Bacteria</taxon>
        <taxon>Pseudomonadati</taxon>
        <taxon>Pseudomonadota</taxon>
        <taxon>Betaproteobacteria</taxon>
        <taxon>Burkholderiales</taxon>
        <taxon>Burkholderiaceae</taxon>
        <taxon>Paraburkholderia</taxon>
    </lineage>
</organism>